<dbReference type="InterPro" id="IPR001761">
    <property type="entry name" value="Peripla_BP/Lac1_sug-bd_dom"/>
</dbReference>
<protein>
    <submittedName>
        <fullName evidence="5">Transcriptional regulator</fullName>
    </submittedName>
</protein>
<dbReference type="Pfam" id="PF00532">
    <property type="entry name" value="Peripla_BP_1"/>
    <property type="match status" value="1"/>
</dbReference>
<dbReference type="HOGENOM" id="CLU_037628_6_0_10"/>
<dbReference type="Pfam" id="PF00356">
    <property type="entry name" value="LacI"/>
    <property type="match status" value="1"/>
</dbReference>
<dbReference type="Gene3D" id="3.40.50.2300">
    <property type="match status" value="2"/>
</dbReference>
<dbReference type="GO" id="GO:0000976">
    <property type="term" value="F:transcription cis-regulatory region binding"/>
    <property type="evidence" value="ECO:0007669"/>
    <property type="project" value="TreeGrafter"/>
</dbReference>
<keyword evidence="6" id="KW-1185">Reference proteome</keyword>
<keyword evidence="2" id="KW-0238">DNA-binding</keyword>
<keyword evidence="1" id="KW-0805">Transcription regulation</keyword>
<evidence type="ECO:0000256" key="2">
    <source>
        <dbReference type="ARBA" id="ARBA00023125"/>
    </source>
</evidence>
<keyword evidence="3" id="KW-0804">Transcription</keyword>
<dbReference type="InterPro" id="IPR000843">
    <property type="entry name" value="HTH_LacI"/>
</dbReference>
<dbReference type="SUPFAM" id="SSF53822">
    <property type="entry name" value="Periplasmic binding protein-like I"/>
    <property type="match status" value="1"/>
</dbReference>
<dbReference type="EMBL" id="CP003349">
    <property type="protein sequence ID" value="AFD06674.1"/>
    <property type="molecule type" value="Genomic_DNA"/>
</dbReference>
<dbReference type="PANTHER" id="PTHR30146:SF109">
    <property type="entry name" value="HTH-TYPE TRANSCRIPTIONAL REGULATOR GALS"/>
    <property type="match status" value="1"/>
</dbReference>
<dbReference type="OrthoDB" id="9803256at2"/>
<proteinExistence type="predicted"/>
<dbReference type="CDD" id="cd06267">
    <property type="entry name" value="PBP1_LacI_sugar_binding-like"/>
    <property type="match status" value="1"/>
</dbReference>
<dbReference type="STRING" id="929556.Solca_1607"/>
<dbReference type="AlphaFoldDB" id="H8KVQ1"/>
<dbReference type="eggNOG" id="COG1609">
    <property type="taxonomic scope" value="Bacteria"/>
</dbReference>
<dbReference type="Gene3D" id="1.10.260.40">
    <property type="entry name" value="lambda repressor-like DNA-binding domains"/>
    <property type="match status" value="1"/>
</dbReference>
<dbReference type="PROSITE" id="PS50932">
    <property type="entry name" value="HTH_LACI_2"/>
    <property type="match status" value="1"/>
</dbReference>
<sequence length="340" mass="37948">MKKTTIHDIARELNITFSTVAKALNDHPRIKASTKIAVREMAVKLNYQQNKLASSLKSGKTGIVGVLVPTLDVSFFSSVVHGIESVMNENGYSILLYQSKELHAHEVSGIETFLQSRVEGIISSLALETSTFDHFKELKERGIPVLLFDRTDDEIGVPCVRIDDYRGGYMATEHLIKQGCKRIVHISTDQNVKIFKERLRGYKEALLHYNLPVDDKLIFYGNLSIELGMQCIQQLVDNNVDFDGIFAFEDYTGLGVLKQLKKLNITIPNQVKVIGFANEAFGAHITPPLSTVDQQTVKMGEESARLFLKLLKSGEYYSTTPEQIVLDPLLIIRESSGGVG</sequence>
<dbReference type="SMART" id="SM00354">
    <property type="entry name" value="HTH_LACI"/>
    <property type="match status" value="1"/>
</dbReference>
<dbReference type="GO" id="GO:0003700">
    <property type="term" value="F:DNA-binding transcription factor activity"/>
    <property type="evidence" value="ECO:0007669"/>
    <property type="project" value="TreeGrafter"/>
</dbReference>
<dbReference type="PANTHER" id="PTHR30146">
    <property type="entry name" value="LACI-RELATED TRANSCRIPTIONAL REPRESSOR"/>
    <property type="match status" value="1"/>
</dbReference>
<dbReference type="InterPro" id="IPR028082">
    <property type="entry name" value="Peripla_BP_I"/>
</dbReference>
<evidence type="ECO:0000313" key="6">
    <source>
        <dbReference type="Proteomes" id="UP000007590"/>
    </source>
</evidence>
<dbReference type="KEGG" id="scn:Solca_1607"/>
<evidence type="ECO:0000256" key="1">
    <source>
        <dbReference type="ARBA" id="ARBA00023015"/>
    </source>
</evidence>
<evidence type="ECO:0000256" key="3">
    <source>
        <dbReference type="ARBA" id="ARBA00023163"/>
    </source>
</evidence>
<organism evidence="5 6">
    <name type="scientific">Solitalea canadensis (strain ATCC 29591 / DSM 3403 / JCM 21819 / LMG 8368 / NBRC 15130 / NCIMB 12057 / USAM 9D)</name>
    <name type="common">Flexibacter canadensis</name>
    <dbReference type="NCBI Taxonomy" id="929556"/>
    <lineage>
        <taxon>Bacteria</taxon>
        <taxon>Pseudomonadati</taxon>
        <taxon>Bacteroidota</taxon>
        <taxon>Sphingobacteriia</taxon>
        <taxon>Sphingobacteriales</taxon>
        <taxon>Sphingobacteriaceae</taxon>
        <taxon>Solitalea</taxon>
    </lineage>
</organism>
<reference evidence="5" key="1">
    <citation type="submission" date="2012-02" db="EMBL/GenBank/DDBJ databases">
        <title>The complete genome of Solitalea canadensis DSM 3403.</title>
        <authorList>
            <consortium name="US DOE Joint Genome Institute (JGI-PGF)"/>
            <person name="Lucas S."/>
            <person name="Copeland A."/>
            <person name="Lapidus A."/>
            <person name="Glavina del Rio T."/>
            <person name="Dalin E."/>
            <person name="Tice H."/>
            <person name="Bruce D."/>
            <person name="Goodwin L."/>
            <person name="Pitluck S."/>
            <person name="Peters L."/>
            <person name="Ovchinnikova G."/>
            <person name="Lu M."/>
            <person name="Kyrpides N."/>
            <person name="Mavromatis K."/>
            <person name="Ivanova N."/>
            <person name="Brettin T."/>
            <person name="Detter J.C."/>
            <person name="Han C."/>
            <person name="Larimer F."/>
            <person name="Land M."/>
            <person name="Hauser L."/>
            <person name="Markowitz V."/>
            <person name="Cheng J.-F."/>
            <person name="Hugenholtz P."/>
            <person name="Woyke T."/>
            <person name="Wu D."/>
            <person name="Spring S."/>
            <person name="Schroeder M."/>
            <person name="Kopitz M."/>
            <person name="Brambilla E."/>
            <person name="Klenk H.-P."/>
            <person name="Eisen J.A."/>
        </authorList>
    </citation>
    <scope>NUCLEOTIDE SEQUENCE</scope>
    <source>
        <strain evidence="5">DSM 3403</strain>
    </source>
</reference>
<dbReference type="InterPro" id="IPR010982">
    <property type="entry name" value="Lambda_DNA-bd_dom_sf"/>
</dbReference>
<feature type="domain" description="HTH lacI-type" evidence="4">
    <location>
        <begin position="4"/>
        <end position="58"/>
    </location>
</feature>
<gene>
    <name evidence="5" type="ordered locus">Solca_1607</name>
</gene>
<dbReference type="Proteomes" id="UP000007590">
    <property type="component" value="Chromosome"/>
</dbReference>
<evidence type="ECO:0000313" key="5">
    <source>
        <dbReference type="EMBL" id="AFD06674.1"/>
    </source>
</evidence>
<dbReference type="CDD" id="cd01392">
    <property type="entry name" value="HTH_LacI"/>
    <property type="match status" value="1"/>
</dbReference>
<evidence type="ECO:0000259" key="4">
    <source>
        <dbReference type="PROSITE" id="PS50932"/>
    </source>
</evidence>
<name>H8KVQ1_SOLCM</name>
<accession>H8KVQ1</accession>
<dbReference type="SUPFAM" id="SSF47413">
    <property type="entry name" value="lambda repressor-like DNA-binding domains"/>
    <property type="match status" value="1"/>
</dbReference>
<dbReference type="RefSeq" id="WP_014679901.1">
    <property type="nucleotide sequence ID" value="NC_017770.1"/>
</dbReference>